<evidence type="ECO:0000256" key="4">
    <source>
        <dbReference type="ARBA" id="ARBA00010001"/>
    </source>
</evidence>
<proteinExistence type="inferred from homology"/>
<dbReference type="EMBL" id="KX589235">
    <property type="protein sequence ID" value="ARD71375.1"/>
    <property type="molecule type" value="Genomic_DNA"/>
</dbReference>
<evidence type="ECO:0000256" key="5">
    <source>
        <dbReference type="ARBA" id="ARBA00022553"/>
    </source>
</evidence>
<keyword evidence="8" id="KW-0946">Virion</keyword>
<keyword evidence="10" id="KW-0238">DNA-binding</keyword>
<dbReference type="GO" id="GO:0006355">
    <property type="term" value="P:regulation of DNA-templated transcription"/>
    <property type="evidence" value="ECO:0007669"/>
    <property type="project" value="InterPro"/>
</dbReference>
<dbReference type="Proteomes" id="UP000202345">
    <property type="component" value="Segment"/>
</dbReference>
<gene>
    <name evidence="15" type="ORF">CoHVHLJ_064</name>
</gene>
<evidence type="ECO:0000256" key="13">
    <source>
        <dbReference type="ARBA" id="ARBA00033186"/>
    </source>
</evidence>
<dbReference type="Pfam" id="PF02232">
    <property type="entry name" value="Alpha_TIF"/>
    <property type="match status" value="1"/>
</dbReference>
<dbReference type="Gene3D" id="1.10.1290.10">
    <property type="entry name" value="Alpha trans-inducing (Alpha-TIF)"/>
    <property type="match status" value="1"/>
</dbReference>
<keyword evidence="5" id="KW-0597">Phosphoprotein</keyword>
<evidence type="ECO:0000256" key="8">
    <source>
        <dbReference type="ARBA" id="ARBA00022844"/>
    </source>
</evidence>
<evidence type="ECO:0000313" key="15">
    <source>
        <dbReference type="EMBL" id="ARD71375.1"/>
    </source>
</evidence>
<comment type="similarity">
    <text evidence="4">Belongs to the herpesviridae tegument protein VP16 protein family.</text>
</comment>
<keyword evidence="9" id="KW-0805">Transcription regulation</keyword>
<keyword evidence="11" id="KW-0804">Transcription</keyword>
<dbReference type="GO" id="GO:0042025">
    <property type="term" value="C:host cell nucleus"/>
    <property type="evidence" value="ECO:0007669"/>
    <property type="project" value="UniProtKB-SubCell"/>
</dbReference>
<evidence type="ECO:0000313" key="16">
    <source>
        <dbReference type="Proteomes" id="UP000202345"/>
    </source>
</evidence>
<comment type="subcellular location">
    <subcellularLocation>
        <location evidence="2">Host nucleus</location>
    </subcellularLocation>
    <subcellularLocation>
        <location evidence="3">Virion tegument</location>
    </subcellularLocation>
</comment>
<dbReference type="GO" id="GO:0019033">
    <property type="term" value="C:viral tegument"/>
    <property type="evidence" value="ECO:0007669"/>
    <property type="project" value="UniProtKB-SubCell"/>
</dbReference>
<evidence type="ECO:0000256" key="14">
    <source>
        <dbReference type="SAM" id="MobiDB-lite"/>
    </source>
</evidence>
<keyword evidence="16" id="KW-1185">Reference proteome</keyword>
<evidence type="ECO:0000256" key="10">
    <source>
        <dbReference type="ARBA" id="ARBA00023125"/>
    </source>
</evidence>
<comment type="function">
    <text evidence="1">May play a role in the aggregation of tegument proteins around nucleocapsids during virus morphogenesis.</text>
</comment>
<reference evidence="15" key="1">
    <citation type="journal article" date="2017" name="Arch. Virol.">
        <title>Complete genome sequence and evolution analysis of a columbid herpesvirus type 1 from feral pigeon in China.</title>
        <authorList>
            <person name="Guo Y."/>
            <person name="Li S."/>
            <person name="Sun X."/>
            <person name="He Y."/>
            <person name="Zhao H."/>
            <person name="Wang Y."/>
            <person name="Zhao P."/>
            <person name="Xing M."/>
        </authorList>
    </citation>
    <scope>NUCLEOTIDE SEQUENCE [LARGE SCALE GENOMIC DNA]</scope>
    <source>
        <strain evidence="15">HLJ</strain>
    </source>
</reference>
<evidence type="ECO:0000256" key="2">
    <source>
        <dbReference type="ARBA" id="ARBA00004147"/>
    </source>
</evidence>
<evidence type="ECO:0000256" key="12">
    <source>
        <dbReference type="ARBA" id="ARBA00030037"/>
    </source>
</evidence>
<evidence type="ECO:0000256" key="6">
    <source>
        <dbReference type="ARBA" id="ARBA00022562"/>
    </source>
</evidence>
<evidence type="ECO:0000256" key="11">
    <source>
        <dbReference type="ARBA" id="ARBA00023163"/>
    </source>
</evidence>
<feature type="region of interest" description="Disordered" evidence="14">
    <location>
        <begin position="396"/>
        <end position="455"/>
    </location>
</feature>
<evidence type="ECO:0000256" key="3">
    <source>
        <dbReference type="ARBA" id="ARBA00004535"/>
    </source>
</evidence>
<protein>
    <recommendedName>
        <fullName evidence="12">Alpha trans-inducing protein</fullName>
    </recommendedName>
    <alternativeName>
        <fullName evidence="13">Alpha-TIF</fullName>
    </alternativeName>
</protein>
<keyword evidence="6" id="KW-1048">Host nucleus</keyword>
<dbReference type="SUPFAM" id="SSF56548">
    <property type="entry name" value="Conserved core of transcriptional regulatory protein vp16"/>
    <property type="match status" value="1"/>
</dbReference>
<evidence type="ECO:0000256" key="9">
    <source>
        <dbReference type="ARBA" id="ARBA00023015"/>
    </source>
</evidence>
<evidence type="ECO:0000256" key="7">
    <source>
        <dbReference type="ARBA" id="ARBA00022580"/>
    </source>
</evidence>
<dbReference type="InterPro" id="IPR036538">
    <property type="entry name" value="Alpha_TIF_sf"/>
</dbReference>
<dbReference type="GO" id="GO:0003677">
    <property type="term" value="F:DNA binding"/>
    <property type="evidence" value="ECO:0007669"/>
    <property type="project" value="UniProtKB-KW"/>
</dbReference>
<feature type="compositionally biased region" description="Pro residues" evidence="14">
    <location>
        <begin position="418"/>
        <end position="435"/>
    </location>
</feature>
<keyword evidence="7" id="KW-0920">Virion tegument</keyword>
<accession>A0A1V0M8J4</accession>
<organism evidence="15">
    <name type="scientific">Columbid alphaherpesvirus 1</name>
    <dbReference type="NCBI Taxonomy" id="93386"/>
    <lineage>
        <taxon>Viruses</taxon>
        <taxon>Duplodnaviria</taxon>
        <taxon>Heunggongvirae</taxon>
        <taxon>Peploviricota</taxon>
        <taxon>Herviviricetes</taxon>
        <taxon>Herpesvirales</taxon>
        <taxon>Orthoherpesviridae</taxon>
        <taxon>Alphaherpesvirinae</taxon>
        <taxon>Mardivirus</taxon>
        <taxon>Mardivirus columbidalpha1</taxon>
    </lineage>
</organism>
<name>A0A1V0M8J4_9ALPH</name>
<evidence type="ECO:0000256" key="1">
    <source>
        <dbReference type="ARBA" id="ARBA00002794"/>
    </source>
</evidence>
<sequence length="455" mass="50341">MDDFYGPCELFAEIEAYAAAMGDRYSDEGARRIADFDESLLTADSVSSIDAMLYEPVLPSPSGAPSARKLALPPPRAAPPGTLYTRLLRELEFPEGPALLTLLEKLNADMFSCMPINEHLYREAKLLSVSPEDILAVVEDDSGSSTSAAPINLNAHGALELPVPPDDEGNLSSYVAAVQDFFLSELEAREKAYIALFLGYCHALASYIRRAAYRELRTVRGKTKADEVRSKARKFIASRYYREAARFAKLIYLHLYLTTTRETSTRLRAVQFPKQNMFVYMRYDWRQERQFWCLFHPVLFNHGVVLVEGRPLLPRELRALNFIRTEFGLPVVRCGLVEEPGTQLTEMPSFSGSAPRAAGFLVQLIRAKMETYSRLNPKAPPAPVALDHPYAKSKSGVNYGSSVEGLTVGDPDPERPLPGDPIPPPAVSVAPPTPPDSGEESDYPPDSASPRSIRG</sequence>
<dbReference type="SMART" id="SM00814">
    <property type="entry name" value="Alpha_TIF"/>
    <property type="match status" value="1"/>
</dbReference>
<dbReference type="InterPro" id="IPR003174">
    <property type="entry name" value="Alpha_TIF"/>
</dbReference>